<name>A0AAV5JRS6_9ROSI</name>
<evidence type="ECO:0000256" key="1">
    <source>
        <dbReference type="SAM" id="SignalP"/>
    </source>
</evidence>
<dbReference type="Proteomes" id="UP001054252">
    <property type="component" value="Unassembled WGS sequence"/>
</dbReference>
<feature type="chain" id="PRO_5043528882" description="EF-hand domain-containing protein" evidence="1">
    <location>
        <begin position="16"/>
        <end position="172"/>
    </location>
</feature>
<evidence type="ECO:0000313" key="3">
    <source>
        <dbReference type="EMBL" id="GKV17299.1"/>
    </source>
</evidence>
<accession>A0AAV5JRS6</accession>
<evidence type="ECO:0000259" key="2">
    <source>
        <dbReference type="PROSITE" id="PS50222"/>
    </source>
</evidence>
<protein>
    <recommendedName>
        <fullName evidence="2">EF-hand domain-containing protein</fullName>
    </recommendedName>
</protein>
<dbReference type="InterPro" id="IPR002048">
    <property type="entry name" value="EF_hand_dom"/>
</dbReference>
<dbReference type="EMBL" id="BPVZ01000047">
    <property type="protein sequence ID" value="GKV17299.1"/>
    <property type="molecule type" value="Genomic_DNA"/>
</dbReference>
<dbReference type="FunFam" id="1.10.238.10:FF:000085">
    <property type="entry name" value="CDPK-related kinase 1"/>
    <property type="match status" value="1"/>
</dbReference>
<gene>
    <name evidence="3" type="ORF">SLEP1_g27824</name>
</gene>
<feature type="signal peptide" evidence="1">
    <location>
        <begin position="1"/>
        <end position="15"/>
    </location>
</feature>
<evidence type="ECO:0000313" key="4">
    <source>
        <dbReference type="Proteomes" id="UP001054252"/>
    </source>
</evidence>
<sequence>MFSFLWLQALAKTLTVPQLAYLREQFTLLGPNKNGFISMQNYKTAVTRNSTDAMKESRVVDYVNMIGSLQYRKLDFEEFCAAAISVHQLEGMDTWEQHARRAYELFEKDGNRPIMIEELASELGLSPSVPVHVVLQDWIRHADGKLSFLGFVRLLHGVSSRTFQKVQIGAQQ</sequence>
<reference evidence="3 4" key="1">
    <citation type="journal article" date="2021" name="Commun. Biol.">
        <title>The genome of Shorea leprosula (Dipterocarpaceae) highlights the ecological relevance of drought in aseasonal tropical rainforests.</title>
        <authorList>
            <person name="Ng K.K.S."/>
            <person name="Kobayashi M.J."/>
            <person name="Fawcett J.A."/>
            <person name="Hatakeyama M."/>
            <person name="Paape T."/>
            <person name="Ng C.H."/>
            <person name="Ang C.C."/>
            <person name="Tnah L.H."/>
            <person name="Lee C.T."/>
            <person name="Nishiyama T."/>
            <person name="Sese J."/>
            <person name="O'Brien M.J."/>
            <person name="Copetti D."/>
            <person name="Mohd Noor M.I."/>
            <person name="Ong R.C."/>
            <person name="Putra M."/>
            <person name="Sireger I.Z."/>
            <person name="Indrioko S."/>
            <person name="Kosugi Y."/>
            <person name="Izuno A."/>
            <person name="Isagi Y."/>
            <person name="Lee S.L."/>
            <person name="Shimizu K.K."/>
        </authorList>
    </citation>
    <scope>NUCLEOTIDE SEQUENCE [LARGE SCALE GENOMIC DNA]</scope>
    <source>
        <strain evidence="3">214</strain>
    </source>
</reference>
<dbReference type="AlphaFoldDB" id="A0AAV5JRS6"/>
<keyword evidence="1" id="KW-0732">Signal</keyword>
<comment type="caution">
    <text evidence="3">The sequence shown here is derived from an EMBL/GenBank/DDBJ whole genome shotgun (WGS) entry which is preliminary data.</text>
</comment>
<proteinExistence type="predicted"/>
<dbReference type="Gene3D" id="1.10.238.10">
    <property type="entry name" value="EF-hand"/>
    <property type="match status" value="1"/>
</dbReference>
<feature type="domain" description="EF-hand" evidence="2">
    <location>
        <begin position="17"/>
        <end position="52"/>
    </location>
</feature>
<dbReference type="PROSITE" id="PS50222">
    <property type="entry name" value="EF_HAND_2"/>
    <property type="match status" value="1"/>
</dbReference>
<organism evidence="3 4">
    <name type="scientific">Rubroshorea leprosula</name>
    <dbReference type="NCBI Taxonomy" id="152421"/>
    <lineage>
        <taxon>Eukaryota</taxon>
        <taxon>Viridiplantae</taxon>
        <taxon>Streptophyta</taxon>
        <taxon>Embryophyta</taxon>
        <taxon>Tracheophyta</taxon>
        <taxon>Spermatophyta</taxon>
        <taxon>Magnoliopsida</taxon>
        <taxon>eudicotyledons</taxon>
        <taxon>Gunneridae</taxon>
        <taxon>Pentapetalae</taxon>
        <taxon>rosids</taxon>
        <taxon>malvids</taxon>
        <taxon>Malvales</taxon>
        <taxon>Dipterocarpaceae</taxon>
        <taxon>Rubroshorea</taxon>
    </lineage>
</organism>
<dbReference type="SUPFAM" id="SSF47473">
    <property type="entry name" value="EF-hand"/>
    <property type="match status" value="1"/>
</dbReference>
<keyword evidence="4" id="KW-1185">Reference proteome</keyword>
<dbReference type="InterPro" id="IPR011992">
    <property type="entry name" value="EF-hand-dom_pair"/>
</dbReference>
<dbReference type="GO" id="GO:0005509">
    <property type="term" value="F:calcium ion binding"/>
    <property type="evidence" value="ECO:0007669"/>
    <property type="project" value="InterPro"/>
</dbReference>